<evidence type="ECO:0000256" key="4">
    <source>
        <dbReference type="ARBA" id="ARBA00022692"/>
    </source>
</evidence>
<keyword evidence="3" id="KW-0813">Transport</keyword>
<dbReference type="Pfam" id="PF16916">
    <property type="entry name" value="ZT_dimer"/>
    <property type="match status" value="1"/>
</dbReference>
<dbReference type="eggNOG" id="COG1433">
    <property type="taxonomic scope" value="Bacteria"/>
</dbReference>
<evidence type="ECO:0000256" key="5">
    <source>
        <dbReference type="ARBA" id="ARBA00022989"/>
    </source>
</evidence>
<dbReference type="AlphaFoldDB" id="A1AQF0"/>
<keyword evidence="4 8" id="KW-0812">Transmembrane</keyword>
<protein>
    <submittedName>
        <fullName evidence="12">Cation diffusion facilitator family transporter</fullName>
    </submittedName>
</protein>
<evidence type="ECO:0000259" key="11">
    <source>
        <dbReference type="Pfam" id="PF16916"/>
    </source>
</evidence>
<feature type="transmembrane region" description="Helical" evidence="8">
    <location>
        <begin position="51"/>
        <end position="69"/>
    </location>
</feature>
<dbReference type="InterPro" id="IPR058533">
    <property type="entry name" value="Cation_efflux_TM"/>
</dbReference>
<evidence type="ECO:0000259" key="9">
    <source>
        <dbReference type="Pfam" id="PF01545"/>
    </source>
</evidence>
<sequence>MNSETARLQRLGQGQRIALIATLLTLLLAIVKGIVGHWFESPLLVADAVHSAGDVVTIAASGFGLWLAARKKSEQFPYGLYKAETLAGLFIGVVVLWAGIEMAREGYDKFFHAGTAIDFPLLPVLASALSIGVDYVLARKEREVGLAINSQSLQIKASDTLLDTYVSCAVLVGLILAYLRIPHVEGCLILVISLLILKLGGETVWVCLLSLLDANLDPDVRSQIVGRIEEINGVMGTPQVRVRRSGPFRMVECTIESNPNLPLYRAHELADKIEDVVTGEYRDIETVFVHVEPSRDRAITALIPVAEMNGIDSRIHAHFGRSPYFVVISISEHDTEIIDFYLNEFLGEKIHIGVKIIKALLQCKLGLLFTRGIGELSFYMLKENFIDIYAVTEELTVGEIVQTYRDGRLPRLTTPTHSLEESETVTNETGETMRIQP</sequence>
<comment type="subcellular location">
    <subcellularLocation>
        <location evidence="1">Membrane</location>
        <topology evidence="1">Multi-pass membrane protein</topology>
    </subcellularLocation>
</comment>
<feature type="domain" description="Dinitrogenase iron-molybdenum cofactor biosynthesis" evidence="10">
    <location>
        <begin position="312"/>
        <end position="405"/>
    </location>
</feature>
<comment type="similarity">
    <text evidence="2">Belongs to the cation diffusion facilitator (CDF) transporter (TC 2.A.4) family.</text>
</comment>
<feature type="region of interest" description="Disordered" evidence="7">
    <location>
        <begin position="412"/>
        <end position="437"/>
    </location>
</feature>
<dbReference type="PANTHER" id="PTHR43840:SF15">
    <property type="entry name" value="MITOCHONDRIAL METAL TRANSPORTER 1-RELATED"/>
    <property type="match status" value="1"/>
</dbReference>
<keyword evidence="5 8" id="KW-1133">Transmembrane helix</keyword>
<dbReference type="RefSeq" id="WP_011735836.1">
    <property type="nucleotide sequence ID" value="NC_008609.1"/>
</dbReference>
<dbReference type="SUPFAM" id="SSF160240">
    <property type="entry name" value="Cation efflux protein cytoplasmic domain-like"/>
    <property type="match status" value="1"/>
</dbReference>
<dbReference type="NCBIfam" id="TIGR01297">
    <property type="entry name" value="CDF"/>
    <property type="match status" value="1"/>
</dbReference>
<feature type="transmembrane region" description="Helical" evidence="8">
    <location>
        <begin position="17"/>
        <end position="39"/>
    </location>
</feature>
<dbReference type="EMBL" id="CP000482">
    <property type="protein sequence ID" value="ABK99570.1"/>
    <property type="molecule type" value="Genomic_DNA"/>
</dbReference>
<dbReference type="Pfam" id="PF02579">
    <property type="entry name" value="Nitro_FeMo-Co"/>
    <property type="match status" value="1"/>
</dbReference>
<feature type="transmembrane region" description="Helical" evidence="8">
    <location>
        <begin position="159"/>
        <end position="181"/>
    </location>
</feature>
<reference evidence="12 13" key="1">
    <citation type="submission" date="2006-10" db="EMBL/GenBank/DDBJ databases">
        <title>Complete sequence of chromosome of Pelobacter propionicus DSM 2379.</title>
        <authorList>
            <consortium name="US DOE Joint Genome Institute"/>
            <person name="Copeland A."/>
            <person name="Lucas S."/>
            <person name="Lapidus A."/>
            <person name="Barry K."/>
            <person name="Detter J.C."/>
            <person name="Glavina del Rio T."/>
            <person name="Hammon N."/>
            <person name="Israni S."/>
            <person name="Dalin E."/>
            <person name="Tice H."/>
            <person name="Pitluck S."/>
            <person name="Saunders E."/>
            <person name="Brettin T."/>
            <person name="Bruce D."/>
            <person name="Han C."/>
            <person name="Tapia R."/>
            <person name="Schmutz J."/>
            <person name="Larimer F."/>
            <person name="Land M."/>
            <person name="Hauser L."/>
            <person name="Kyrpides N."/>
            <person name="Kim E."/>
            <person name="Lovley D."/>
            <person name="Richardson P."/>
        </authorList>
    </citation>
    <scope>NUCLEOTIDE SEQUENCE [LARGE SCALE GENOMIC DNA]</scope>
    <source>
        <strain evidence="13">DSM 2379 / NBRC 103807 / OttBd1</strain>
    </source>
</reference>
<gene>
    <name evidence="12" type="ordered locus">Ppro_1961</name>
</gene>
<dbReference type="InterPro" id="IPR027470">
    <property type="entry name" value="Cation_efflux_CTD"/>
</dbReference>
<evidence type="ECO:0000256" key="3">
    <source>
        <dbReference type="ARBA" id="ARBA00022448"/>
    </source>
</evidence>
<name>A1AQF0_PELPD</name>
<evidence type="ECO:0000256" key="1">
    <source>
        <dbReference type="ARBA" id="ARBA00004141"/>
    </source>
</evidence>
<evidence type="ECO:0000256" key="2">
    <source>
        <dbReference type="ARBA" id="ARBA00008114"/>
    </source>
</evidence>
<dbReference type="SUPFAM" id="SSF53146">
    <property type="entry name" value="Nitrogenase accessory factor-like"/>
    <property type="match status" value="1"/>
</dbReference>
<dbReference type="OrthoDB" id="9806522at2"/>
<proteinExistence type="inferred from homology"/>
<dbReference type="InterPro" id="IPR027469">
    <property type="entry name" value="Cation_efflux_TMD_sf"/>
</dbReference>
<feature type="transmembrane region" description="Helical" evidence="8">
    <location>
        <begin position="81"/>
        <end position="100"/>
    </location>
</feature>
<dbReference type="InterPro" id="IPR002524">
    <property type="entry name" value="Cation_efflux"/>
</dbReference>
<dbReference type="InterPro" id="IPR036837">
    <property type="entry name" value="Cation_efflux_CTD_sf"/>
</dbReference>
<accession>A1AQF0</accession>
<dbReference type="InterPro" id="IPR050291">
    <property type="entry name" value="CDF_Transporter"/>
</dbReference>
<dbReference type="GO" id="GO:0016020">
    <property type="term" value="C:membrane"/>
    <property type="evidence" value="ECO:0007669"/>
    <property type="project" value="UniProtKB-SubCell"/>
</dbReference>
<dbReference type="SUPFAM" id="SSF161111">
    <property type="entry name" value="Cation efflux protein transmembrane domain-like"/>
    <property type="match status" value="1"/>
</dbReference>
<dbReference type="Gene3D" id="3.30.70.1350">
    <property type="entry name" value="Cation efflux protein, cytoplasmic domain"/>
    <property type="match status" value="1"/>
</dbReference>
<keyword evidence="6 8" id="KW-0472">Membrane</keyword>
<dbReference type="Proteomes" id="UP000006732">
    <property type="component" value="Chromosome"/>
</dbReference>
<feature type="domain" description="Cation efflux protein cytoplasmic" evidence="11">
    <location>
        <begin position="216"/>
        <end position="293"/>
    </location>
</feature>
<dbReference type="STRING" id="338966.Ppro_1961"/>
<feature type="transmembrane region" description="Helical" evidence="8">
    <location>
        <begin position="187"/>
        <end position="212"/>
    </location>
</feature>
<evidence type="ECO:0000256" key="6">
    <source>
        <dbReference type="ARBA" id="ARBA00023136"/>
    </source>
</evidence>
<evidence type="ECO:0000259" key="10">
    <source>
        <dbReference type="Pfam" id="PF02579"/>
    </source>
</evidence>
<evidence type="ECO:0000313" key="13">
    <source>
        <dbReference type="Proteomes" id="UP000006732"/>
    </source>
</evidence>
<dbReference type="eggNOG" id="COG0053">
    <property type="taxonomic scope" value="Bacteria"/>
</dbReference>
<dbReference type="KEGG" id="ppd:Ppro_1961"/>
<keyword evidence="13" id="KW-1185">Reference proteome</keyword>
<evidence type="ECO:0000256" key="7">
    <source>
        <dbReference type="SAM" id="MobiDB-lite"/>
    </source>
</evidence>
<dbReference type="Gene3D" id="1.20.1510.10">
    <property type="entry name" value="Cation efflux protein transmembrane domain"/>
    <property type="match status" value="1"/>
</dbReference>
<dbReference type="GO" id="GO:0008324">
    <property type="term" value="F:monoatomic cation transmembrane transporter activity"/>
    <property type="evidence" value="ECO:0007669"/>
    <property type="project" value="InterPro"/>
</dbReference>
<dbReference type="HOGENOM" id="CLU_013430_3_3_7"/>
<dbReference type="InterPro" id="IPR003731">
    <property type="entry name" value="Di-Nase_FeMo-co_biosynth"/>
</dbReference>
<evidence type="ECO:0000313" key="12">
    <source>
        <dbReference type="EMBL" id="ABK99570.1"/>
    </source>
</evidence>
<organism evidence="12 13">
    <name type="scientific">Pelobacter propionicus (strain DSM 2379 / NBRC 103807 / OttBd1)</name>
    <dbReference type="NCBI Taxonomy" id="338966"/>
    <lineage>
        <taxon>Bacteria</taxon>
        <taxon>Pseudomonadati</taxon>
        <taxon>Thermodesulfobacteriota</taxon>
        <taxon>Desulfuromonadia</taxon>
        <taxon>Desulfuromonadales</taxon>
        <taxon>Desulfuromonadaceae</taxon>
        <taxon>Pelobacter</taxon>
    </lineage>
</organism>
<evidence type="ECO:0000256" key="8">
    <source>
        <dbReference type="SAM" id="Phobius"/>
    </source>
</evidence>
<dbReference type="PANTHER" id="PTHR43840">
    <property type="entry name" value="MITOCHONDRIAL METAL TRANSPORTER 1-RELATED"/>
    <property type="match status" value="1"/>
</dbReference>
<dbReference type="Pfam" id="PF01545">
    <property type="entry name" value="Cation_efflux"/>
    <property type="match status" value="1"/>
</dbReference>
<dbReference type="Gene3D" id="3.30.420.130">
    <property type="entry name" value="Dinitrogenase iron-molybdenum cofactor biosynthesis domain"/>
    <property type="match status" value="1"/>
</dbReference>
<feature type="domain" description="Cation efflux protein transmembrane" evidence="9">
    <location>
        <begin position="19"/>
        <end position="212"/>
    </location>
</feature>
<dbReference type="InterPro" id="IPR036105">
    <property type="entry name" value="DiNase_FeMo-co_biosyn_sf"/>
</dbReference>
<feature type="transmembrane region" description="Helical" evidence="8">
    <location>
        <begin position="120"/>
        <end position="138"/>
    </location>
</feature>